<reference evidence="2 3" key="1">
    <citation type="submission" date="2024-05" db="EMBL/GenBank/DDBJ databases">
        <title>The nuclear and mitochondrial genome assemblies of Tetragonisca angustula (Apidae: Meliponini), a tiny yet remarkable pollinator in the Neotropics.</title>
        <authorList>
            <person name="Ferrari R."/>
            <person name="Ricardo P.C."/>
            <person name="Dias F.C."/>
            <person name="Araujo N.S."/>
            <person name="Soares D.O."/>
            <person name="Zhou Q.-S."/>
            <person name="Zhu C.-D."/>
            <person name="Coutinho L."/>
            <person name="Airas M.C."/>
            <person name="Batista T.M."/>
        </authorList>
    </citation>
    <scope>NUCLEOTIDE SEQUENCE [LARGE SCALE GENOMIC DNA]</scope>
    <source>
        <strain evidence="2">ASF017062</strain>
        <tissue evidence="2">Abdomen</tissue>
    </source>
</reference>
<evidence type="ECO:0000313" key="2">
    <source>
        <dbReference type="EMBL" id="KAK9301202.1"/>
    </source>
</evidence>
<sequence>MDYKSSLWMVLKGRRWSINPQYNEKTRLLEGHLANKKDRRRTVYVMYLTGGAKFKTADTILAGFNDRSAPQSGLRRTKTKYKGERDSKQKKKGRKLEELKVEADEERQRIKRDQEKDTERKKREALKLVVAGVPASLLLNKNKPPLPALRGTYIAGGFHVLGTQKE</sequence>
<proteinExistence type="predicted"/>
<dbReference type="Proteomes" id="UP001432146">
    <property type="component" value="Unassembled WGS sequence"/>
</dbReference>
<gene>
    <name evidence="2" type="ORF">QLX08_006297</name>
</gene>
<evidence type="ECO:0000313" key="3">
    <source>
        <dbReference type="Proteomes" id="UP001432146"/>
    </source>
</evidence>
<keyword evidence="3" id="KW-1185">Reference proteome</keyword>
<protein>
    <submittedName>
        <fullName evidence="2">Uncharacterized protein</fullName>
    </submittedName>
</protein>
<accession>A0AAW0ZUC9</accession>
<comment type="caution">
    <text evidence="2">The sequence shown here is derived from an EMBL/GenBank/DDBJ whole genome shotgun (WGS) entry which is preliminary data.</text>
</comment>
<feature type="region of interest" description="Disordered" evidence="1">
    <location>
        <begin position="65"/>
        <end position="123"/>
    </location>
</feature>
<name>A0AAW0ZUC9_9HYME</name>
<dbReference type="AlphaFoldDB" id="A0AAW0ZUC9"/>
<feature type="compositionally biased region" description="Basic and acidic residues" evidence="1">
    <location>
        <begin position="95"/>
        <end position="123"/>
    </location>
</feature>
<evidence type="ECO:0000256" key="1">
    <source>
        <dbReference type="SAM" id="MobiDB-lite"/>
    </source>
</evidence>
<dbReference type="EMBL" id="JAWNGG020000115">
    <property type="protein sequence ID" value="KAK9301202.1"/>
    <property type="molecule type" value="Genomic_DNA"/>
</dbReference>
<organism evidence="2 3">
    <name type="scientific">Tetragonisca angustula</name>
    <dbReference type="NCBI Taxonomy" id="166442"/>
    <lineage>
        <taxon>Eukaryota</taxon>
        <taxon>Metazoa</taxon>
        <taxon>Ecdysozoa</taxon>
        <taxon>Arthropoda</taxon>
        <taxon>Hexapoda</taxon>
        <taxon>Insecta</taxon>
        <taxon>Pterygota</taxon>
        <taxon>Neoptera</taxon>
        <taxon>Endopterygota</taxon>
        <taxon>Hymenoptera</taxon>
        <taxon>Apocrita</taxon>
        <taxon>Aculeata</taxon>
        <taxon>Apoidea</taxon>
        <taxon>Anthophila</taxon>
        <taxon>Apidae</taxon>
        <taxon>Tetragonisca</taxon>
    </lineage>
</organism>